<dbReference type="PANTHER" id="PTHR43319">
    <property type="entry name" value="BETA-LACTAMASE-RELATED"/>
    <property type="match status" value="1"/>
</dbReference>
<protein>
    <submittedName>
        <fullName evidence="2">EstA family serine hydrolase</fullName>
    </submittedName>
</protein>
<gene>
    <name evidence="2" type="ORF">MBOU_48950</name>
</gene>
<dbReference type="InterPro" id="IPR052907">
    <property type="entry name" value="Beta-lactamase/esterase"/>
</dbReference>
<evidence type="ECO:0000313" key="3">
    <source>
        <dbReference type="Proteomes" id="UP000465360"/>
    </source>
</evidence>
<sequence length="391" mass="42752">MTQQFCAVDSVLAGHHDPRFSDLAVALAEELTTGGELGAAITVDIDGESVVDIWGGYADRAKTRQWDRDTIVNVFSSTKNITALAALLLIDRGELDPFAPVAQYWPEFAANGKHTIEVRHVLSHTSGVSGWEPPFSTEELYDWDKSTARLAAQAPWWEPGTASGYHVVTIGHIVGELVRRITGMTLKEFVREEIAGPLAADFQIGARPEDDTRIAELVSPPAFDLPLDLMPEDSPMRKTFDTLPPTPDGALTAQTTAWRRADIGSANGHGNARSLVRCLSAISLGGKVNGIQLLRPETVELIFQEQANGIDLVLGMPARWGIGYALPKPEAVPDIPDGRICYWGGWGGSMVIMDLDRRMTMSYVMNRMGHVTPAGSERTQKYTRVLYQIVS</sequence>
<dbReference type="Gene3D" id="3.40.710.10">
    <property type="entry name" value="DD-peptidase/beta-lactamase superfamily"/>
    <property type="match status" value="1"/>
</dbReference>
<dbReference type="InterPro" id="IPR001466">
    <property type="entry name" value="Beta-lactam-related"/>
</dbReference>
<feature type="domain" description="Beta-lactamase-related" evidence="1">
    <location>
        <begin position="30"/>
        <end position="374"/>
    </location>
</feature>
<comment type="caution">
    <text evidence="2">The sequence shown here is derived from an EMBL/GenBank/DDBJ whole genome shotgun (WGS) entry which is preliminary data.</text>
</comment>
<dbReference type="PANTHER" id="PTHR43319:SF3">
    <property type="entry name" value="BETA-LACTAMASE-RELATED DOMAIN-CONTAINING PROTEIN"/>
    <property type="match status" value="1"/>
</dbReference>
<proteinExistence type="predicted"/>
<keyword evidence="3" id="KW-1185">Reference proteome</keyword>
<dbReference type="Pfam" id="PF00144">
    <property type="entry name" value="Beta-lactamase"/>
    <property type="match status" value="1"/>
</dbReference>
<dbReference type="RefSeq" id="WP_163717607.1">
    <property type="nucleotide sequence ID" value="NZ_BLKZ01000001.1"/>
</dbReference>
<name>A0A7I9YWC7_MYCBU</name>
<dbReference type="InterPro" id="IPR012338">
    <property type="entry name" value="Beta-lactam/transpept-like"/>
</dbReference>
<dbReference type="Proteomes" id="UP000465360">
    <property type="component" value="Unassembled WGS sequence"/>
</dbReference>
<accession>A0A7I9YWC7</accession>
<reference evidence="2 3" key="1">
    <citation type="journal article" date="2019" name="Emerg. Microbes Infect.">
        <title>Comprehensive subspecies identification of 175 nontuberculous mycobacteria species based on 7547 genomic profiles.</title>
        <authorList>
            <person name="Matsumoto Y."/>
            <person name="Kinjo T."/>
            <person name="Motooka D."/>
            <person name="Nabeya D."/>
            <person name="Jung N."/>
            <person name="Uechi K."/>
            <person name="Horii T."/>
            <person name="Iida T."/>
            <person name="Fujita J."/>
            <person name="Nakamura S."/>
        </authorList>
    </citation>
    <scope>NUCLEOTIDE SEQUENCE [LARGE SCALE GENOMIC DNA]</scope>
    <source>
        <strain evidence="2 3">JCM 30725</strain>
    </source>
</reference>
<dbReference type="SUPFAM" id="SSF56601">
    <property type="entry name" value="beta-lactamase/transpeptidase-like"/>
    <property type="match status" value="1"/>
</dbReference>
<keyword evidence="2" id="KW-0378">Hydrolase</keyword>
<dbReference type="EMBL" id="BLKZ01000001">
    <property type="protein sequence ID" value="GFG92853.1"/>
    <property type="molecule type" value="Genomic_DNA"/>
</dbReference>
<evidence type="ECO:0000313" key="2">
    <source>
        <dbReference type="EMBL" id="GFG92853.1"/>
    </source>
</evidence>
<evidence type="ECO:0000259" key="1">
    <source>
        <dbReference type="Pfam" id="PF00144"/>
    </source>
</evidence>
<dbReference type="GO" id="GO:0016787">
    <property type="term" value="F:hydrolase activity"/>
    <property type="evidence" value="ECO:0007669"/>
    <property type="project" value="UniProtKB-KW"/>
</dbReference>
<organism evidence="2 3">
    <name type="scientific">Mycobacterium bourgelatii</name>
    <dbReference type="NCBI Taxonomy" id="1273442"/>
    <lineage>
        <taxon>Bacteria</taxon>
        <taxon>Bacillati</taxon>
        <taxon>Actinomycetota</taxon>
        <taxon>Actinomycetes</taxon>
        <taxon>Mycobacteriales</taxon>
        <taxon>Mycobacteriaceae</taxon>
        <taxon>Mycobacterium</taxon>
    </lineage>
</organism>
<dbReference type="AlphaFoldDB" id="A0A7I9YWC7"/>